<feature type="transmembrane region" description="Helical" evidence="1">
    <location>
        <begin position="155"/>
        <end position="174"/>
    </location>
</feature>
<feature type="transmembrane region" description="Helical" evidence="1">
    <location>
        <begin position="299"/>
        <end position="318"/>
    </location>
</feature>
<evidence type="ECO:0000313" key="3">
    <source>
        <dbReference type="Proteomes" id="UP000000564"/>
    </source>
</evidence>
<feature type="transmembrane region" description="Helical" evidence="1">
    <location>
        <begin position="64"/>
        <end position="83"/>
    </location>
</feature>
<reference evidence="2 3" key="1">
    <citation type="journal article" date="2002" name="Proc. Natl. Acad. Sci. U.S.A.">
        <title>Genome sequence of a serotype M3 strain of group A Streptococcus: phage-encoded toxins, the high-virulence phenotype, and clone emergence.</title>
        <authorList>
            <person name="Beres S.B."/>
            <person name="Sylva G.L."/>
            <person name="Barbian K.D."/>
            <person name="Lei B."/>
            <person name="Hoff J.S."/>
            <person name="Mammarella N.D."/>
            <person name="Liu M.Y."/>
            <person name="Smoot J.C."/>
            <person name="Porcella S.F."/>
            <person name="Parkins L.D."/>
            <person name="Campbell D.S."/>
            <person name="Smith T.M."/>
            <person name="McCormick J.K."/>
            <person name="Leung D.Y."/>
            <person name="Schlievert P.M."/>
            <person name="Musser J.M."/>
        </authorList>
    </citation>
    <scope>NUCLEOTIDE SEQUENCE [LARGE SCALE GENOMIC DNA]</scope>
    <source>
        <strain evidence="3">ATCC BAA-595 / MGAS315</strain>
    </source>
</reference>
<proteinExistence type="predicted"/>
<feature type="transmembrane region" description="Helical" evidence="1">
    <location>
        <begin position="41"/>
        <end position="58"/>
    </location>
</feature>
<dbReference type="Pfam" id="PF09913">
    <property type="entry name" value="DUF2142"/>
    <property type="match status" value="1"/>
</dbReference>
<keyword evidence="1" id="KW-1133">Transmembrane helix</keyword>
<protein>
    <recommendedName>
        <fullName evidence="4">DUF2142 domain-containing protein</fullName>
    </recommendedName>
</protein>
<sequence>MQQSMTKVKYLWKENNNYIYSTFLTLFLTVILYANSLNLPLKFISLLFVVSTLLIVFLPKKLEVATIIFILVFGTLSAIISPINDIPDEYVHYSRTVYISEGDINLTNNNKKLRISKDVDKLIKQSGKTFITSNLKATKHSTREYSYPYIKGTNAYYSFSYIPQALGILVGNALDLPILLTYYFGRLCNLISYAMLAFIAIKLSGSFKQVIAVVTLLPMNIYLAASFNQDGFAIGLVLVTIGLFINLLSSKDKSNYNTKFFLYLVLCGLLVLSKFTYFLLVCLPLFIPNEKFGKNTKLVILKKLGGLLLIFLFAAMWFRLYGQVKTPYVADFLKEVNVSQQVKNMLESPIVYSSIIIRHMVINLINMNNIFQFGALSYGITNLFPLYVCFFFFVYISNASKITINIVEKMGIIFVISAIIGATVLAMYLTWTPVGSSTVLGVQSRYLIGIIPLVLLLFSSQQQKFKQIEDILSDKLAIHVSLLFILAMLMSTIFRYYH</sequence>
<keyword evidence="1" id="KW-0812">Transmembrane</keyword>
<feature type="transmembrane region" description="Helical" evidence="1">
    <location>
        <begin position="18"/>
        <end position="34"/>
    </location>
</feature>
<feature type="transmembrane region" description="Helical" evidence="1">
    <location>
        <begin position="260"/>
        <end position="287"/>
    </location>
</feature>
<keyword evidence="1" id="KW-0472">Membrane</keyword>
<feature type="transmembrane region" description="Helical" evidence="1">
    <location>
        <begin position="443"/>
        <end position="460"/>
    </location>
</feature>
<dbReference type="Proteomes" id="UP000000564">
    <property type="component" value="Chromosome"/>
</dbReference>
<dbReference type="InterPro" id="IPR018674">
    <property type="entry name" value="DUF2142_membrane"/>
</dbReference>
<feature type="transmembrane region" description="Helical" evidence="1">
    <location>
        <begin position="410"/>
        <end position="431"/>
    </location>
</feature>
<gene>
    <name evidence="2" type="ordered locus">SpyM3_0532</name>
</gene>
<dbReference type="HOGENOM" id="CLU_025380_1_1_9"/>
<evidence type="ECO:0008006" key="4">
    <source>
        <dbReference type="Google" id="ProtNLM"/>
    </source>
</evidence>
<dbReference type="KEGG" id="spg:SpyM3_0532"/>
<feature type="transmembrane region" description="Helical" evidence="1">
    <location>
        <begin position="377"/>
        <end position="398"/>
    </location>
</feature>
<dbReference type="RefSeq" id="WP_011054345.1">
    <property type="nucleotide sequence ID" value="NC_004070.1"/>
</dbReference>
<name>A0A0H2UUH7_STRP3</name>
<dbReference type="AlphaFoldDB" id="A0A0H2UUH7"/>
<feature type="transmembrane region" description="Helical" evidence="1">
    <location>
        <begin position="476"/>
        <end position="497"/>
    </location>
</feature>
<dbReference type="EMBL" id="AE014074">
    <property type="protein sequence ID" value="AAM79139.1"/>
    <property type="molecule type" value="Genomic_DNA"/>
</dbReference>
<organism evidence="2 3">
    <name type="scientific">Streptococcus pyogenes serotype M3 (strain ATCC BAA-595 / MGAS315)</name>
    <dbReference type="NCBI Taxonomy" id="198466"/>
    <lineage>
        <taxon>Bacteria</taxon>
        <taxon>Bacillati</taxon>
        <taxon>Bacillota</taxon>
        <taxon>Bacilli</taxon>
        <taxon>Lactobacillales</taxon>
        <taxon>Streptococcaceae</taxon>
        <taxon>Streptococcus</taxon>
    </lineage>
</organism>
<accession>A0A0H2UUH7</accession>
<feature type="transmembrane region" description="Helical" evidence="1">
    <location>
        <begin position="231"/>
        <end position="248"/>
    </location>
</feature>
<evidence type="ECO:0000256" key="1">
    <source>
        <dbReference type="SAM" id="Phobius"/>
    </source>
</evidence>
<evidence type="ECO:0000313" key="2">
    <source>
        <dbReference type="EMBL" id="AAM79139.1"/>
    </source>
</evidence>